<gene>
    <name evidence="1" type="ORF">U27_00800</name>
</gene>
<protein>
    <submittedName>
        <fullName evidence="1">Uncharacterized protein</fullName>
    </submittedName>
</protein>
<reference evidence="1 2" key="1">
    <citation type="journal article" date="2015" name="PeerJ">
        <title>First genomic representation of candidate bacterial phylum KSB3 points to enhanced environmental sensing as a trigger of wastewater bulking.</title>
        <authorList>
            <person name="Sekiguchi Y."/>
            <person name="Ohashi A."/>
            <person name="Parks D.H."/>
            <person name="Yamauchi T."/>
            <person name="Tyson G.W."/>
            <person name="Hugenholtz P."/>
        </authorList>
    </citation>
    <scope>NUCLEOTIDE SEQUENCE [LARGE SCALE GENOMIC DNA]</scope>
</reference>
<dbReference type="EMBL" id="DF820475">
    <property type="protein sequence ID" value="GAK60902.1"/>
    <property type="molecule type" value="Genomic_DNA"/>
</dbReference>
<dbReference type="HOGENOM" id="CLU_3212837_0_0_0"/>
<evidence type="ECO:0000313" key="1">
    <source>
        <dbReference type="EMBL" id="GAK60902.1"/>
    </source>
</evidence>
<dbReference type="Proteomes" id="UP000030661">
    <property type="component" value="Unassembled WGS sequence"/>
</dbReference>
<name>A0A081C8J7_VECG1</name>
<dbReference type="AlphaFoldDB" id="A0A081C8J7"/>
<evidence type="ECO:0000313" key="2">
    <source>
        <dbReference type="Proteomes" id="UP000030661"/>
    </source>
</evidence>
<keyword evidence="2" id="KW-1185">Reference proteome</keyword>
<accession>A0A081C8J7</accession>
<organism evidence="1 2">
    <name type="scientific">Vecturithrix granuli</name>
    <dbReference type="NCBI Taxonomy" id="1499967"/>
    <lineage>
        <taxon>Bacteria</taxon>
        <taxon>Candidatus Moduliflexota</taxon>
        <taxon>Candidatus Vecturitrichia</taxon>
        <taxon>Candidatus Vecturitrichales</taxon>
        <taxon>Candidatus Vecturitrichaceae</taxon>
        <taxon>Candidatus Vecturithrix</taxon>
    </lineage>
</organism>
<dbReference type="STRING" id="1499967.U27_00800"/>
<proteinExistence type="predicted"/>
<sequence length="44" mass="5504">MKFLLYEDRFADDFAKINYGWLEQFRLIEKEDRKYLEAVLKVCR</sequence>